<evidence type="ECO:0000256" key="2">
    <source>
        <dbReference type="ARBA" id="ARBA00022737"/>
    </source>
</evidence>
<evidence type="ECO:0000256" key="3">
    <source>
        <dbReference type="ARBA" id="ARBA00023315"/>
    </source>
</evidence>
<reference evidence="5" key="1">
    <citation type="submission" date="2016-10" db="EMBL/GenBank/DDBJ databases">
        <authorList>
            <person name="Varghese N."/>
            <person name="Submissions S."/>
        </authorList>
    </citation>
    <scope>NUCLEOTIDE SEQUENCE [LARGE SCALE GENOMIC DNA]</scope>
    <source>
        <strain evidence="5">Gh-48</strain>
    </source>
</reference>
<dbReference type="Proteomes" id="UP000198942">
    <property type="component" value="Unassembled WGS sequence"/>
</dbReference>
<dbReference type="InterPro" id="IPR001451">
    <property type="entry name" value="Hexapep"/>
</dbReference>
<dbReference type="AlphaFoldDB" id="A0A1H8HEI6"/>
<evidence type="ECO:0000313" key="4">
    <source>
        <dbReference type="EMBL" id="SEN54666.1"/>
    </source>
</evidence>
<evidence type="ECO:0000313" key="5">
    <source>
        <dbReference type="Proteomes" id="UP000198942"/>
    </source>
</evidence>
<evidence type="ECO:0000256" key="1">
    <source>
        <dbReference type="ARBA" id="ARBA00022679"/>
    </source>
</evidence>
<dbReference type="GO" id="GO:0016746">
    <property type="term" value="F:acyltransferase activity"/>
    <property type="evidence" value="ECO:0007669"/>
    <property type="project" value="UniProtKB-KW"/>
</dbReference>
<protein>
    <submittedName>
        <fullName evidence="4">Hexapeptide repeat of succinyl-transferase</fullName>
    </submittedName>
</protein>
<dbReference type="InterPro" id="IPR051159">
    <property type="entry name" value="Hexapeptide_acetyltransf"/>
</dbReference>
<gene>
    <name evidence="4" type="ORF">SAMN05192574_103483</name>
</gene>
<keyword evidence="5" id="KW-1185">Reference proteome</keyword>
<keyword evidence="3" id="KW-0012">Acyltransferase</keyword>
<dbReference type="Pfam" id="PF00132">
    <property type="entry name" value="Hexapep"/>
    <property type="match status" value="1"/>
</dbReference>
<dbReference type="InterPro" id="IPR011004">
    <property type="entry name" value="Trimer_LpxA-like_sf"/>
</dbReference>
<dbReference type="EMBL" id="FOCL01000003">
    <property type="protein sequence ID" value="SEN54666.1"/>
    <property type="molecule type" value="Genomic_DNA"/>
</dbReference>
<name>A0A1H8HEI6_9SPHI</name>
<dbReference type="Gene3D" id="2.160.10.10">
    <property type="entry name" value="Hexapeptide repeat proteins"/>
    <property type="match status" value="1"/>
</dbReference>
<dbReference type="STRING" id="551995.SAMN05192574_103483"/>
<keyword evidence="1 4" id="KW-0808">Transferase</keyword>
<keyword evidence="2" id="KW-0677">Repeat</keyword>
<dbReference type="PROSITE" id="PS00101">
    <property type="entry name" value="HEXAPEP_TRANSFERASES"/>
    <property type="match status" value="1"/>
</dbReference>
<organism evidence="4 5">
    <name type="scientific">Mucilaginibacter gossypiicola</name>
    <dbReference type="NCBI Taxonomy" id="551995"/>
    <lineage>
        <taxon>Bacteria</taxon>
        <taxon>Pseudomonadati</taxon>
        <taxon>Bacteroidota</taxon>
        <taxon>Sphingobacteriia</taxon>
        <taxon>Sphingobacteriales</taxon>
        <taxon>Sphingobacteriaceae</taxon>
        <taxon>Mucilaginibacter</taxon>
    </lineage>
</organism>
<dbReference type="CDD" id="cd04647">
    <property type="entry name" value="LbH_MAT_like"/>
    <property type="match status" value="1"/>
</dbReference>
<dbReference type="InterPro" id="IPR018357">
    <property type="entry name" value="Hexapep_transf_CS"/>
</dbReference>
<dbReference type="SUPFAM" id="SSF51161">
    <property type="entry name" value="Trimeric LpxA-like enzymes"/>
    <property type="match status" value="1"/>
</dbReference>
<dbReference type="PANTHER" id="PTHR23416">
    <property type="entry name" value="SIALIC ACID SYNTHASE-RELATED"/>
    <property type="match status" value="1"/>
</dbReference>
<sequence>MFLTGKENRKMGLSYIIRKFYRALRVVYFKSARNYSHLVTTFKFWLNNVDYHKDFTGYGIPILDINMKGKFSIGKNFWFNSGKYHAMGGRQQQCYFVVAAGGELSIGDYVGCTSVAFICHDKIKIGNHVKIGINTVIYDTDFHSLYAEARNDIPERLDGLRTKPVIIKDGAFIGGHTTILKGVTIGKNSIVGAGSVVFQSIPDEQIWAGNPAVYVRDTYKMELETCSR</sequence>
<accession>A0A1H8HEI6</accession>
<proteinExistence type="predicted"/>